<keyword evidence="1" id="KW-0812">Transmembrane</keyword>
<evidence type="ECO:0000256" key="1">
    <source>
        <dbReference type="SAM" id="Phobius"/>
    </source>
</evidence>
<accession>A0A8H6N8G0</accession>
<sequence length="310" mass="34375">VGIGVSRYSDQAQPVTDTTYPETPCDEIIKKFKDAPGDWKPAGFPLKELYSQRTEEHCKLLFSRSLCWLITSLNLLKCVLMLFVAFGTDEELPLLTLGDAVASFMEEEDMFTENMCLASKSQAGTKNWDKIALPYEAKSRRKFAAASRIRWITCVSLCLLALLVCLGLLIYGLSPQLGEVDTHFGIAKYGLGDIHIETTMTNTGNFGKAAKKLLFNVVLANTPQVIMSLLYFNFNALFTNISLATEWDRFGVAGSCSAAISAACHPGTYEKDAWKMPLRWGVVSEPKVEPRHCSFSSKPVEKPLEGQLYA</sequence>
<protein>
    <submittedName>
        <fullName evidence="2">Uncharacterized protein</fullName>
    </submittedName>
</protein>
<feature type="transmembrane region" description="Helical" evidence="1">
    <location>
        <begin position="213"/>
        <end position="234"/>
    </location>
</feature>
<reference evidence="2" key="1">
    <citation type="journal article" date="2020" name="Phytopathology">
        <title>Genome Sequence Resources of Colletotrichum truncatum, C. plurivorum, C. musicola, and C. sojae: Four Species Pathogenic to Soybean (Glycine max).</title>
        <authorList>
            <person name="Rogerio F."/>
            <person name="Boufleur T.R."/>
            <person name="Ciampi-Guillardi M."/>
            <person name="Sukno S.A."/>
            <person name="Thon M.R."/>
            <person name="Massola Junior N.S."/>
            <person name="Baroncelli R."/>
        </authorList>
    </citation>
    <scope>NUCLEOTIDE SEQUENCE</scope>
    <source>
        <strain evidence="2">LFN00145</strain>
    </source>
</reference>
<organism evidence="2 3">
    <name type="scientific">Colletotrichum plurivorum</name>
    <dbReference type="NCBI Taxonomy" id="2175906"/>
    <lineage>
        <taxon>Eukaryota</taxon>
        <taxon>Fungi</taxon>
        <taxon>Dikarya</taxon>
        <taxon>Ascomycota</taxon>
        <taxon>Pezizomycotina</taxon>
        <taxon>Sordariomycetes</taxon>
        <taxon>Hypocreomycetidae</taxon>
        <taxon>Glomerellales</taxon>
        <taxon>Glomerellaceae</taxon>
        <taxon>Colletotrichum</taxon>
        <taxon>Colletotrichum orchidearum species complex</taxon>
    </lineage>
</organism>
<evidence type="ECO:0000313" key="3">
    <source>
        <dbReference type="Proteomes" id="UP000654918"/>
    </source>
</evidence>
<dbReference type="EMBL" id="WIGO01000199">
    <property type="protein sequence ID" value="KAF6824089.1"/>
    <property type="molecule type" value="Genomic_DNA"/>
</dbReference>
<feature type="non-terminal residue" evidence="2">
    <location>
        <position position="1"/>
    </location>
</feature>
<gene>
    <name evidence="2" type="ORF">CPLU01_11018</name>
</gene>
<comment type="caution">
    <text evidence="2">The sequence shown here is derived from an EMBL/GenBank/DDBJ whole genome shotgun (WGS) entry which is preliminary data.</text>
</comment>
<proteinExistence type="predicted"/>
<evidence type="ECO:0000313" key="2">
    <source>
        <dbReference type="EMBL" id="KAF6824089.1"/>
    </source>
</evidence>
<dbReference type="AlphaFoldDB" id="A0A8H6N8G0"/>
<keyword evidence="1" id="KW-1133">Transmembrane helix</keyword>
<keyword evidence="3" id="KW-1185">Reference proteome</keyword>
<keyword evidence="1" id="KW-0472">Membrane</keyword>
<dbReference type="Proteomes" id="UP000654918">
    <property type="component" value="Unassembled WGS sequence"/>
</dbReference>
<name>A0A8H6N8G0_9PEZI</name>
<dbReference type="PANTHER" id="PTHR35395">
    <property type="entry name" value="DUF6536 DOMAIN-CONTAINING PROTEIN"/>
    <property type="match status" value="1"/>
</dbReference>
<feature type="transmembrane region" description="Helical" evidence="1">
    <location>
        <begin position="149"/>
        <end position="173"/>
    </location>
</feature>
<dbReference type="PANTHER" id="PTHR35395:SF1">
    <property type="entry name" value="DUF6536 DOMAIN-CONTAINING PROTEIN"/>
    <property type="match status" value="1"/>
</dbReference>